<accession>A0A8E1QYA0</accession>
<evidence type="ECO:0000313" key="3">
    <source>
        <dbReference type="Proteomes" id="UP000036951"/>
    </source>
</evidence>
<dbReference type="AlphaFoldDB" id="A0A8E1QYA0"/>
<feature type="transmembrane region" description="Helical" evidence="1">
    <location>
        <begin position="49"/>
        <end position="68"/>
    </location>
</feature>
<comment type="caution">
    <text evidence="2">The sequence shown here is derived from an EMBL/GenBank/DDBJ whole genome shotgun (WGS) entry which is preliminary data.</text>
</comment>
<reference evidence="2 3" key="1">
    <citation type="submission" date="2015-06" db="EMBL/GenBank/DDBJ databases">
        <title>Prevotella sp. 109, sp. nov., a novel member of the family Prevotellaceae isolated from human faeces.</title>
        <authorList>
            <person name="Shkoporov A.N."/>
            <person name="Chaplin A.V."/>
            <person name="Kafarskaia L.I."/>
            <person name="Efimov B.A."/>
        </authorList>
    </citation>
    <scope>NUCLEOTIDE SEQUENCE [LARGE SCALE GENOMIC DNA]</scope>
    <source>
        <strain evidence="2 3">109</strain>
    </source>
</reference>
<protein>
    <submittedName>
        <fullName evidence="2">Uncharacterized protein</fullName>
    </submittedName>
</protein>
<feature type="transmembrane region" description="Helical" evidence="1">
    <location>
        <begin position="6"/>
        <end position="28"/>
    </location>
</feature>
<name>A0A8E1QYA0_9BACT</name>
<sequence>MKISLFIVACIIFIVAPVVMSGKADMLIPGLKRMYPGTLSKSDLRGIRIVSGIEYMLISGATLAVALYPSWATLLAAALFILVTIFLAYLCVRIFFHAKFTIGDAIASVVDSVLTLIAF</sequence>
<dbReference type="EMBL" id="LFQU01000006">
    <property type="protein sequence ID" value="KOO68995.1"/>
    <property type="molecule type" value="Genomic_DNA"/>
</dbReference>
<keyword evidence="3" id="KW-1185">Reference proteome</keyword>
<evidence type="ECO:0000256" key="1">
    <source>
        <dbReference type="SAM" id="Phobius"/>
    </source>
</evidence>
<evidence type="ECO:0000313" key="2">
    <source>
        <dbReference type="EMBL" id="KOO68995.1"/>
    </source>
</evidence>
<organism evidence="2 3">
    <name type="scientific">Xylanibacter rarus</name>
    <dbReference type="NCBI Taxonomy" id="1676614"/>
    <lineage>
        <taxon>Bacteria</taxon>
        <taxon>Pseudomonadati</taxon>
        <taxon>Bacteroidota</taxon>
        <taxon>Bacteroidia</taxon>
        <taxon>Bacteroidales</taxon>
        <taxon>Prevotellaceae</taxon>
        <taxon>Xylanibacter</taxon>
    </lineage>
</organism>
<dbReference type="RefSeq" id="WP_053397953.1">
    <property type="nucleotide sequence ID" value="NZ_LFQU01000006.1"/>
</dbReference>
<keyword evidence="1" id="KW-0472">Membrane</keyword>
<proteinExistence type="predicted"/>
<gene>
    <name evidence="2" type="ORF">ACU52_04830</name>
</gene>
<keyword evidence="1" id="KW-0812">Transmembrane</keyword>
<feature type="transmembrane region" description="Helical" evidence="1">
    <location>
        <begin position="74"/>
        <end position="96"/>
    </location>
</feature>
<keyword evidence="1" id="KW-1133">Transmembrane helix</keyword>
<dbReference type="Proteomes" id="UP000036951">
    <property type="component" value="Unassembled WGS sequence"/>
</dbReference>